<dbReference type="EMBL" id="RRYP01008228">
    <property type="protein sequence ID" value="TNV79920.1"/>
    <property type="molecule type" value="Genomic_DNA"/>
</dbReference>
<accession>A0A8J8NSY5</accession>
<organism evidence="2 3">
    <name type="scientific">Halteria grandinella</name>
    <dbReference type="NCBI Taxonomy" id="5974"/>
    <lineage>
        <taxon>Eukaryota</taxon>
        <taxon>Sar</taxon>
        <taxon>Alveolata</taxon>
        <taxon>Ciliophora</taxon>
        <taxon>Intramacronucleata</taxon>
        <taxon>Spirotrichea</taxon>
        <taxon>Stichotrichia</taxon>
        <taxon>Sporadotrichida</taxon>
        <taxon>Halteriidae</taxon>
        <taxon>Halteria</taxon>
    </lineage>
</organism>
<name>A0A8J8NSY5_HALGN</name>
<dbReference type="Proteomes" id="UP000785679">
    <property type="component" value="Unassembled WGS sequence"/>
</dbReference>
<proteinExistence type="predicted"/>
<keyword evidence="3" id="KW-1185">Reference proteome</keyword>
<sequence>MKQALELANKQVQKKIELAIEYVISKLAQKLSNQIVTNSIEEWLNIQNQYGQQPQHSIKVEIHHSEQINEDEKNEVHEIRIPQLNENQNDLLFQRLNDSSALQHRFINRRNQILEEDIDVEEGMPYEEPLILLNYNRYQVNQNQERQAQPYRGFFGAIWAYLRAFFTRIIFFFLCQHVRY</sequence>
<dbReference type="AlphaFoldDB" id="A0A8J8NSY5"/>
<evidence type="ECO:0000313" key="2">
    <source>
        <dbReference type="EMBL" id="TNV79920.1"/>
    </source>
</evidence>
<evidence type="ECO:0000313" key="3">
    <source>
        <dbReference type="Proteomes" id="UP000785679"/>
    </source>
</evidence>
<keyword evidence="1" id="KW-1133">Transmembrane helix</keyword>
<gene>
    <name evidence="2" type="ORF">FGO68_gene9340</name>
</gene>
<keyword evidence="1" id="KW-0472">Membrane</keyword>
<keyword evidence="1" id="KW-0812">Transmembrane</keyword>
<comment type="caution">
    <text evidence="2">The sequence shown here is derived from an EMBL/GenBank/DDBJ whole genome shotgun (WGS) entry which is preliminary data.</text>
</comment>
<protein>
    <submittedName>
        <fullName evidence="2">Uncharacterized protein</fullName>
    </submittedName>
</protein>
<reference evidence="2" key="1">
    <citation type="submission" date="2019-06" db="EMBL/GenBank/DDBJ databases">
        <authorList>
            <person name="Zheng W."/>
        </authorList>
    </citation>
    <scope>NUCLEOTIDE SEQUENCE</scope>
    <source>
        <strain evidence="2">QDHG01</strain>
    </source>
</reference>
<evidence type="ECO:0000256" key="1">
    <source>
        <dbReference type="SAM" id="Phobius"/>
    </source>
</evidence>
<feature type="transmembrane region" description="Helical" evidence="1">
    <location>
        <begin position="154"/>
        <end position="175"/>
    </location>
</feature>